<keyword evidence="4" id="KW-0560">Oxidoreductase</keyword>
<dbReference type="InterPro" id="IPR015879">
    <property type="entry name" value="Ring_hydroxy_dOase_asu_C_dom"/>
</dbReference>
<dbReference type="GO" id="GO:0051537">
    <property type="term" value="F:2 iron, 2 sulfur cluster binding"/>
    <property type="evidence" value="ECO:0007669"/>
    <property type="project" value="UniProtKB-KW"/>
</dbReference>
<evidence type="ECO:0000313" key="9">
    <source>
        <dbReference type="EMBL" id="GEP54777.1"/>
    </source>
</evidence>
<keyword evidence="7" id="KW-0520">NAD</keyword>
<dbReference type="AlphaFoldDB" id="A0A512N711"/>
<keyword evidence="6" id="KW-0411">Iron-sulfur</keyword>
<gene>
    <name evidence="9" type="ORF">RSO01_19430</name>
</gene>
<dbReference type="GO" id="GO:0016491">
    <property type="term" value="F:oxidoreductase activity"/>
    <property type="evidence" value="ECO:0007669"/>
    <property type="project" value="UniProtKB-KW"/>
</dbReference>
<keyword evidence="10" id="KW-1185">Reference proteome</keyword>
<comment type="cofactor">
    <cofactor evidence="1">
        <name>Fe cation</name>
        <dbReference type="ChEBI" id="CHEBI:24875"/>
    </cofactor>
</comment>
<dbReference type="Gene3D" id="2.102.10.10">
    <property type="entry name" value="Rieske [2Fe-2S] iron-sulphur domain"/>
    <property type="match status" value="1"/>
</dbReference>
<dbReference type="PANTHER" id="PTHR43756:SF5">
    <property type="entry name" value="CHOLINE MONOOXYGENASE, CHLOROPLASTIC"/>
    <property type="match status" value="1"/>
</dbReference>
<dbReference type="PROSITE" id="PS00570">
    <property type="entry name" value="RING_HYDROXYL_ALPHA"/>
    <property type="match status" value="1"/>
</dbReference>
<evidence type="ECO:0000256" key="4">
    <source>
        <dbReference type="ARBA" id="ARBA00023002"/>
    </source>
</evidence>
<keyword evidence="5" id="KW-0408">Iron</keyword>
<dbReference type="GO" id="GO:0005506">
    <property type="term" value="F:iron ion binding"/>
    <property type="evidence" value="ECO:0007669"/>
    <property type="project" value="InterPro"/>
</dbReference>
<dbReference type="EMBL" id="BKAJ01000032">
    <property type="protein sequence ID" value="GEP54777.1"/>
    <property type="molecule type" value="Genomic_DNA"/>
</dbReference>
<sequence length="374" mass="41107">MTAPIDEEPAALLAALERGESLPARWYTDPSVTERELLHVFRKSWNYVGPLAELAKAGDYVTGYAGAVPVVVVHNDKGLAGFVNVCRHRRHLVMKGRGNASLMQCGYHAWTYDLAGGLRRAPRSNAEPGFRLEDFPLLPIRVEALGPFVFVNLDPNAPSAKDCYGPVLDIIARSGIDLGTIQLHSRGDWKARANWKAMLENYLECYHCAVAHPGFSAAIDVRPDVYTLASHGWFSSQAGRVRPAALEGKTKVELYDVRGEVAESQYHFLWPNLTININPGFPNLSVDVWLPDGPNATRGFSEQYFGPGVDEGFAEALIAFNKQVAQEDDDLTDAVQQGLAGGLPDRGQFLTKSEQLVIQFQKMIVRAMSGRSAV</sequence>
<dbReference type="SUPFAM" id="SSF50022">
    <property type="entry name" value="ISP domain"/>
    <property type="match status" value="1"/>
</dbReference>
<dbReference type="InterPro" id="IPR015881">
    <property type="entry name" value="ARHD_Rieske_2Fe_2S"/>
</dbReference>
<dbReference type="OrthoDB" id="7456916at2"/>
<dbReference type="InterPro" id="IPR001663">
    <property type="entry name" value="Rng_hydr_dOase-A"/>
</dbReference>
<evidence type="ECO:0000256" key="2">
    <source>
        <dbReference type="ARBA" id="ARBA00022714"/>
    </source>
</evidence>
<dbReference type="Pfam" id="PF00848">
    <property type="entry name" value="Ring_hydroxyl_A"/>
    <property type="match status" value="1"/>
</dbReference>
<keyword evidence="2" id="KW-0001">2Fe-2S</keyword>
<dbReference type="CDD" id="cd03469">
    <property type="entry name" value="Rieske_RO_Alpha_N"/>
    <property type="match status" value="1"/>
</dbReference>
<evidence type="ECO:0000256" key="5">
    <source>
        <dbReference type="ARBA" id="ARBA00023004"/>
    </source>
</evidence>
<dbReference type="PANTHER" id="PTHR43756">
    <property type="entry name" value="CHOLINE MONOOXYGENASE, CHLOROPLASTIC"/>
    <property type="match status" value="1"/>
</dbReference>
<evidence type="ECO:0000256" key="3">
    <source>
        <dbReference type="ARBA" id="ARBA00022723"/>
    </source>
</evidence>
<dbReference type="SUPFAM" id="SSF55961">
    <property type="entry name" value="Bet v1-like"/>
    <property type="match status" value="1"/>
</dbReference>
<dbReference type="InterPro" id="IPR017941">
    <property type="entry name" value="Rieske_2Fe-2S"/>
</dbReference>
<evidence type="ECO:0000259" key="8">
    <source>
        <dbReference type="PROSITE" id="PS51296"/>
    </source>
</evidence>
<accession>A0A512N711</accession>
<evidence type="ECO:0000256" key="7">
    <source>
        <dbReference type="ARBA" id="ARBA00023027"/>
    </source>
</evidence>
<proteinExistence type="predicted"/>
<dbReference type="InterPro" id="IPR036922">
    <property type="entry name" value="Rieske_2Fe-2S_sf"/>
</dbReference>
<organism evidence="9 10">
    <name type="scientific">Reyranella soli</name>
    <dbReference type="NCBI Taxonomy" id="1230389"/>
    <lineage>
        <taxon>Bacteria</taxon>
        <taxon>Pseudomonadati</taxon>
        <taxon>Pseudomonadota</taxon>
        <taxon>Alphaproteobacteria</taxon>
        <taxon>Hyphomicrobiales</taxon>
        <taxon>Reyranellaceae</taxon>
        <taxon>Reyranella</taxon>
    </lineage>
</organism>
<dbReference type="Gene3D" id="3.90.380.10">
    <property type="entry name" value="Naphthalene 1,2-dioxygenase Alpha Subunit, Chain A, domain 1"/>
    <property type="match status" value="1"/>
</dbReference>
<dbReference type="PROSITE" id="PS51296">
    <property type="entry name" value="RIESKE"/>
    <property type="match status" value="1"/>
</dbReference>
<reference evidence="9 10" key="1">
    <citation type="submission" date="2019-07" db="EMBL/GenBank/DDBJ databases">
        <title>Whole genome shotgun sequence of Reyranella soli NBRC 108950.</title>
        <authorList>
            <person name="Hosoyama A."/>
            <person name="Uohara A."/>
            <person name="Ohji S."/>
            <person name="Ichikawa N."/>
        </authorList>
    </citation>
    <scope>NUCLEOTIDE SEQUENCE [LARGE SCALE GENOMIC DNA]</scope>
    <source>
        <strain evidence="9 10">NBRC 108950</strain>
    </source>
</reference>
<dbReference type="Pfam" id="PF00355">
    <property type="entry name" value="Rieske"/>
    <property type="match status" value="1"/>
</dbReference>
<keyword evidence="3" id="KW-0479">Metal-binding</keyword>
<feature type="domain" description="Rieske" evidence="8">
    <location>
        <begin position="46"/>
        <end position="151"/>
    </location>
</feature>
<evidence type="ECO:0000256" key="6">
    <source>
        <dbReference type="ARBA" id="ARBA00023014"/>
    </source>
</evidence>
<evidence type="ECO:0000313" key="10">
    <source>
        <dbReference type="Proteomes" id="UP000321058"/>
    </source>
</evidence>
<comment type="caution">
    <text evidence="9">The sequence shown here is derived from an EMBL/GenBank/DDBJ whole genome shotgun (WGS) entry which is preliminary data.</text>
</comment>
<name>A0A512N711_9HYPH</name>
<dbReference type="RefSeq" id="WP_147148657.1">
    <property type="nucleotide sequence ID" value="NZ_BKAJ01000032.1"/>
</dbReference>
<dbReference type="PRINTS" id="PR00090">
    <property type="entry name" value="RNGDIOXGNASE"/>
</dbReference>
<dbReference type="Proteomes" id="UP000321058">
    <property type="component" value="Unassembled WGS sequence"/>
</dbReference>
<evidence type="ECO:0000256" key="1">
    <source>
        <dbReference type="ARBA" id="ARBA00001962"/>
    </source>
</evidence>
<protein>
    <submittedName>
        <fullName evidence="9">Ring-hydroxylating oxygenase subunit alpha</fullName>
    </submittedName>
</protein>